<comment type="caution">
    <text evidence="1">The sequence shown here is derived from an EMBL/GenBank/DDBJ whole genome shotgun (WGS) entry which is preliminary data.</text>
</comment>
<evidence type="ECO:0000313" key="2">
    <source>
        <dbReference type="Proteomes" id="UP000237105"/>
    </source>
</evidence>
<protein>
    <submittedName>
        <fullName evidence="1">Uncharacterized protein</fullName>
    </submittedName>
</protein>
<name>A0A2P5CM41_PARAD</name>
<sequence>MAVEQHFNAIILGGPLPIDRRSRSFRLIIAACALFVGGLINRGPCSVCLNLLLNNLCRWCFAPSTFGCLCSTIIPSDVFEDDLLGMPRQYLFLGAGSAFSHIAAHNLHQARAKFFFYWVQVGLNVQTVGVVEMI</sequence>
<proteinExistence type="predicted"/>
<evidence type="ECO:0000313" key="1">
    <source>
        <dbReference type="EMBL" id="PON62119.1"/>
    </source>
</evidence>
<dbReference type="Proteomes" id="UP000237105">
    <property type="component" value="Unassembled WGS sequence"/>
</dbReference>
<keyword evidence="2" id="KW-1185">Reference proteome</keyword>
<reference evidence="2" key="1">
    <citation type="submission" date="2016-06" db="EMBL/GenBank/DDBJ databases">
        <title>Parallel loss of symbiosis genes in relatives of nitrogen-fixing non-legume Parasponia.</title>
        <authorList>
            <person name="Van Velzen R."/>
            <person name="Holmer R."/>
            <person name="Bu F."/>
            <person name="Rutten L."/>
            <person name="Van Zeijl A."/>
            <person name="Liu W."/>
            <person name="Santuari L."/>
            <person name="Cao Q."/>
            <person name="Sharma T."/>
            <person name="Shen D."/>
            <person name="Roswanjaya Y."/>
            <person name="Wardhani T."/>
            <person name="Kalhor M.S."/>
            <person name="Jansen J."/>
            <person name="Van den Hoogen J."/>
            <person name="Gungor B."/>
            <person name="Hartog M."/>
            <person name="Hontelez J."/>
            <person name="Verver J."/>
            <person name="Yang W.-C."/>
            <person name="Schijlen E."/>
            <person name="Repin R."/>
            <person name="Schilthuizen M."/>
            <person name="Schranz E."/>
            <person name="Heidstra R."/>
            <person name="Miyata K."/>
            <person name="Fedorova E."/>
            <person name="Kohlen W."/>
            <person name="Bisseling T."/>
            <person name="Smit S."/>
            <person name="Geurts R."/>
        </authorList>
    </citation>
    <scope>NUCLEOTIDE SEQUENCE [LARGE SCALE GENOMIC DNA]</scope>
    <source>
        <strain evidence="2">cv. WU1-14</strain>
    </source>
</reference>
<accession>A0A2P5CM41</accession>
<organism evidence="1 2">
    <name type="scientific">Parasponia andersonii</name>
    <name type="common">Sponia andersonii</name>
    <dbReference type="NCBI Taxonomy" id="3476"/>
    <lineage>
        <taxon>Eukaryota</taxon>
        <taxon>Viridiplantae</taxon>
        <taxon>Streptophyta</taxon>
        <taxon>Embryophyta</taxon>
        <taxon>Tracheophyta</taxon>
        <taxon>Spermatophyta</taxon>
        <taxon>Magnoliopsida</taxon>
        <taxon>eudicotyledons</taxon>
        <taxon>Gunneridae</taxon>
        <taxon>Pentapetalae</taxon>
        <taxon>rosids</taxon>
        <taxon>fabids</taxon>
        <taxon>Rosales</taxon>
        <taxon>Cannabaceae</taxon>
        <taxon>Parasponia</taxon>
    </lineage>
</organism>
<gene>
    <name evidence="1" type="ORF">PanWU01x14_141120</name>
</gene>
<dbReference type="AlphaFoldDB" id="A0A2P5CM41"/>
<dbReference type="EMBL" id="JXTB01000116">
    <property type="protein sequence ID" value="PON62119.1"/>
    <property type="molecule type" value="Genomic_DNA"/>
</dbReference>